<dbReference type="Proteomes" id="UP000565572">
    <property type="component" value="Unassembled WGS sequence"/>
</dbReference>
<dbReference type="EMBL" id="JACHZG010000004">
    <property type="protein sequence ID" value="MBB3328834.1"/>
    <property type="molecule type" value="Genomic_DNA"/>
</dbReference>
<name>A0A7W5P8N2_9ACTN</name>
<evidence type="ECO:0000313" key="2">
    <source>
        <dbReference type="Proteomes" id="UP000565572"/>
    </source>
</evidence>
<keyword evidence="2" id="KW-1185">Reference proteome</keyword>
<dbReference type="AlphaFoldDB" id="A0A7W5P8N2"/>
<comment type="caution">
    <text evidence="1">The sequence shown here is derived from an EMBL/GenBank/DDBJ whole genome shotgun (WGS) entry which is preliminary data.</text>
</comment>
<evidence type="ECO:0000313" key="1">
    <source>
        <dbReference type="EMBL" id="MBB3328834.1"/>
    </source>
</evidence>
<protein>
    <submittedName>
        <fullName evidence="1">Uncharacterized protein</fullName>
    </submittedName>
</protein>
<accession>A0A7W5P8N2</accession>
<organism evidence="1 2">
    <name type="scientific">Microlunatus antarcticus</name>
    <dbReference type="NCBI Taxonomy" id="53388"/>
    <lineage>
        <taxon>Bacteria</taxon>
        <taxon>Bacillati</taxon>
        <taxon>Actinomycetota</taxon>
        <taxon>Actinomycetes</taxon>
        <taxon>Propionibacteriales</taxon>
        <taxon>Propionibacteriaceae</taxon>
        <taxon>Microlunatus</taxon>
    </lineage>
</organism>
<reference evidence="1 2" key="1">
    <citation type="submission" date="2020-08" db="EMBL/GenBank/DDBJ databases">
        <title>Sequencing the genomes of 1000 actinobacteria strains.</title>
        <authorList>
            <person name="Klenk H.-P."/>
        </authorList>
    </citation>
    <scope>NUCLEOTIDE SEQUENCE [LARGE SCALE GENOMIC DNA]</scope>
    <source>
        <strain evidence="1 2">DSM 11053</strain>
    </source>
</reference>
<dbReference type="RefSeq" id="WP_183342117.1">
    <property type="nucleotide sequence ID" value="NZ_JACHZG010000004.1"/>
</dbReference>
<sequence>MLLQCQIPEDCSPDYLLSLIPPARGAWLDRRLAGTGLVVRSNGSDHDRQLARDEIQAALAQANSLTTTIELREA</sequence>
<gene>
    <name evidence="1" type="ORF">FHX39_003827</name>
</gene>
<proteinExistence type="predicted"/>